<evidence type="ECO:0000313" key="2">
    <source>
        <dbReference type="EMBL" id="MBK3428767.1"/>
    </source>
</evidence>
<dbReference type="RefSeq" id="WP_200436166.1">
    <property type="nucleotide sequence ID" value="NZ_JAEHFL010000015.1"/>
</dbReference>
<proteinExistence type="predicted"/>
<reference evidence="2 3" key="1">
    <citation type="submission" date="2020-12" db="EMBL/GenBank/DDBJ databases">
        <title>Draft genome sequence of the commensal strain Corynebacterium tuberculostearicum MFP09/CIP 102622 isolated from human skin.</title>
        <authorList>
            <person name="Boukerb A.M."/>
            <person name="Janvier X."/>
            <person name="Feuilloley M.G.J."/>
            <person name="Groboillot A."/>
        </authorList>
    </citation>
    <scope>NUCLEOTIDE SEQUENCE [LARGE SCALE GENOMIC DNA]</scope>
    <source>
        <strain evidence="2 3">CIP 102622</strain>
    </source>
</reference>
<feature type="domain" description="Transposase IS110-like N-terminal" evidence="1">
    <location>
        <begin position="7"/>
        <end position="52"/>
    </location>
</feature>
<feature type="non-terminal residue" evidence="2">
    <location>
        <position position="55"/>
    </location>
</feature>
<dbReference type="Proteomes" id="UP000603369">
    <property type="component" value="Unassembled WGS sequence"/>
</dbReference>
<dbReference type="AlphaFoldDB" id="A0A8I1LA36"/>
<name>A0A8I1LA36_9CORY</name>
<protein>
    <submittedName>
        <fullName evidence="2">Transposase</fullName>
    </submittedName>
</protein>
<dbReference type="EMBL" id="JAEHFL010000015">
    <property type="protein sequence ID" value="MBK3428767.1"/>
    <property type="molecule type" value="Genomic_DNA"/>
</dbReference>
<evidence type="ECO:0000313" key="3">
    <source>
        <dbReference type="Proteomes" id="UP000603369"/>
    </source>
</evidence>
<accession>A0A8I1LA36</accession>
<sequence>MAYDFVIGVDVGKYFHHACVLDPQGRQVLSKRINQHEGSLRKLFGQFLADNASVL</sequence>
<dbReference type="GO" id="GO:0003677">
    <property type="term" value="F:DNA binding"/>
    <property type="evidence" value="ECO:0007669"/>
    <property type="project" value="InterPro"/>
</dbReference>
<dbReference type="Pfam" id="PF01548">
    <property type="entry name" value="DEDD_Tnp_IS110"/>
    <property type="match status" value="1"/>
</dbReference>
<dbReference type="GO" id="GO:0006313">
    <property type="term" value="P:DNA transposition"/>
    <property type="evidence" value="ECO:0007669"/>
    <property type="project" value="InterPro"/>
</dbReference>
<dbReference type="GO" id="GO:0004803">
    <property type="term" value="F:transposase activity"/>
    <property type="evidence" value="ECO:0007669"/>
    <property type="project" value="InterPro"/>
</dbReference>
<gene>
    <name evidence="2" type="ORF">JDP02_09650</name>
</gene>
<dbReference type="InterPro" id="IPR002525">
    <property type="entry name" value="Transp_IS110-like_N"/>
</dbReference>
<keyword evidence="3" id="KW-1185">Reference proteome</keyword>
<evidence type="ECO:0000259" key="1">
    <source>
        <dbReference type="Pfam" id="PF01548"/>
    </source>
</evidence>
<organism evidence="2 3">
    <name type="scientific">Corynebacterium tuberculostearicum</name>
    <dbReference type="NCBI Taxonomy" id="38304"/>
    <lineage>
        <taxon>Bacteria</taxon>
        <taxon>Bacillati</taxon>
        <taxon>Actinomycetota</taxon>
        <taxon>Actinomycetes</taxon>
        <taxon>Mycobacteriales</taxon>
        <taxon>Corynebacteriaceae</taxon>
        <taxon>Corynebacterium</taxon>
    </lineage>
</organism>
<comment type="caution">
    <text evidence="2">The sequence shown here is derived from an EMBL/GenBank/DDBJ whole genome shotgun (WGS) entry which is preliminary data.</text>
</comment>